<comment type="caution">
    <text evidence="1">The sequence shown here is derived from an EMBL/GenBank/DDBJ whole genome shotgun (WGS) entry which is preliminary data.</text>
</comment>
<dbReference type="EMBL" id="LOCO01000006">
    <property type="protein sequence ID" value="KXO10405.1"/>
    <property type="molecule type" value="Genomic_DNA"/>
</dbReference>
<organism evidence="1 2">
    <name type="scientific">Marinobacter excellens LAMA 842</name>
    <dbReference type="NCBI Taxonomy" id="1306954"/>
    <lineage>
        <taxon>Bacteria</taxon>
        <taxon>Pseudomonadati</taxon>
        <taxon>Pseudomonadota</taxon>
        <taxon>Gammaproteobacteria</taxon>
        <taxon>Pseudomonadales</taxon>
        <taxon>Marinobacteraceae</taxon>
        <taxon>Marinobacter</taxon>
    </lineage>
</organism>
<protein>
    <submittedName>
        <fullName evidence="1">Uncharacterized protein</fullName>
    </submittedName>
</protein>
<evidence type="ECO:0000313" key="1">
    <source>
        <dbReference type="EMBL" id="KXO10405.1"/>
    </source>
</evidence>
<evidence type="ECO:0000313" key="2">
    <source>
        <dbReference type="Proteomes" id="UP000070282"/>
    </source>
</evidence>
<dbReference type="PATRIC" id="fig|1306954.6.peg.3472"/>
<name>A0A137SD85_9GAMM</name>
<dbReference type="AlphaFoldDB" id="A0A137SD85"/>
<gene>
    <name evidence="1" type="ORF">J122_1480</name>
</gene>
<accession>A0A137SD85</accession>
<reference evidence="2" key="1">
    <citation type="submission" date="2015-12" db="EMBL/GenBank/DDBJ databases">
        <authorList>
            <person name="Lima A."/>
            <person name="Farahani Zayas N."/>
            <person name="Castro Da Silva M.A."/>
            <person name="Cabral A."/>
            <person name="Pessatti M.L."/>
        </authorList>
    </citation>
    <scope>NUCLEOTIDE SEQUENCE [LARGE SCALE GENOMIC DNA]</scope>
    <source>
        <strain evidence="2">LAMA 842</strain>
    </source>
</reference>
<sequence>MAFTALEAFVNELIPDDFVYHTHKRSEIVLERMKKSEIERFLSLDEKLSKVLPEALNVESPKGTKCWKGFVKLKRVRDRIIHMKKDDRRSSGPDIPTLWHELFRVEPPFRQAKDICDFFVRRLNVAPRWVDEYPSK</sequence>
<dbReference type="Proteomes" id="UP000070282">
    <property type="component" value="Unassembled WGS sequence"/>
</dbReference>
<keyword evidence="2" id="KW-1185">Reference proteome</keyword>
<proteinExistence type="predicted"/>